<organism evidence="1 2">
    <name type="scientific">Corynebacterium suedekumii</name>
    <dbReference type="NCBI Taxonomy" id="3049801"/>
    <lineage>
        <taxon>Bacteria</taxon>
        <taxon>Bacillati</taxon>
        <taxon>Actinomycetota</taxon>
        <taxon>Actinomycetes</taxon>
        <taxon>Mycobacteriales</taxon>
        <taxon>Corynebacteriaceae</taxon>
        <taxon>Corynebacterium</taxon>
    </lineage>
</organism>
<evidence type="ECO:0000313" key="1">
    <source>
        <dbReference type="EMBL" id="WIM70967.1"/>
    </source>
</evidence>
<gene>
    <name evidence="1" type="ORF">QP029_03875</name>
</gene>
<evidence type="ECO:0000313" key="2">
    <source>
        <dbReference type="Proteomes" id="UP001238805"/>
    </source>
</evidence>
<reference evidence="1 2" key="1">
    <citation type="submission" date="2023-05" db="EMBL/GenBank/DDBJ databases">
        <title>Corynebacterium suedekumii sp. nov. and Corynebacterium breve sp. nov. isolated from raw cow's milk.</title>
        <authorList>
            <person name="Baer M.K."/>
            <person name="Mehl L."/>
            <person name="Hellmuth R."/>
            <person name="Marke G."/>
            <person name="Lipski A."/>
        </authorList>
    </citation>
    <scope>NUCLEOTIDE SEQUENCE [LARGE SCALE GENOMIC DNA]</scope>
    <source>
        <strain evidence="1 2">LM112</strain>
    </source>
</reference>
<evidence type="ECO:0008006" key="3">
    <source>
        <dbReference type="Google" id="ProtNLM"/>
    </source>
</evidence>
<dbReference type="EMBL" id="CP126970">
    <property type="protein sequence ID" value="WIM70967.1"/>
    <property type="molecule type" value="Genomic_DNA"/>
</dbReference>
<protein>
    <recommendedName>
        <fullName evidence="3">N-acetyltransferase domain-containing protein</fullName>
    </recommendedName>
</protein>
<accession>A0ABY8VPR2</accession>
<proteinExistence type="predicted"/>
<dbReference type="RefSeq" id="WP_284875547.1">
    <property type="nucleotide sequence ID" value="NZ_CP126970.1"/>
</dbReference>
<dbReference type="Proteomes" id="UP001238805">
    <property type="component" value="Chromosome"/>
</dbReference>
<sequence length="220" mass="23680">MYTSLVPLSQDTLGQIHAQAARSIFWELDADTATTVLSTGDPAFEKEAWLARILMDYGCCGFSLVRTETRHTIATILYCSRTDAPGANQLPTAPVSDDAELLTSLYIDPGFAGIGLESVLLDAAIMELTDKDASAVEAFGWRSDFFARTDVDSLLCGPVGDLLRSAPEIGLMSVPVLEAAGFRVVADHPVLPRLRLDLPPQHDLLSAADVEELLTRASVC</sequence>
<name>A0ABY8VPR2_9CORY</name>
<keyword evidence="2" id="KW-1185">Reference proteome</keyword>